<keyword evidence="5" id="KW-0804">Transcription</keyword>
<name>A0ABT8YG46_9HYPH</name>
<accession>A0ABT8YG46</accession>
<dbReference type="Pfam" id="PF00072">
    <property type="entry name" value="Response_reg"/>
    <property type="match status" value="1"/>
</dbReference>
<dbReference type="CDD" id="cd17574">
    <property type="entry name" value="REC_OmpR"/>
    <property type="match status" value="1"/>
</dbReference>
<dbReference type="PANTHER" id="PTHR48111:SF1">
    <property type="entry name" value="TWO-COMPONENT RESPONSE REGULATOR ORR33"/>
    <property type="match status" value="1"/>
</dbReference>
<dbReference type="SMART" id="SM00448">
    <property type="entry name" value="REC"/>
    <property type="match status" value="1"/>
</dbReference>
<dbReference type="Gene3D" id="3.40.50.2300">
    <property type="match status" value="1"/>
</dbReference>
<dbReference type="PROSITE" id="PS50110">
    <property type="entry name" value="RESPONSE_REGULATORY"/>
    <property type="match status" value="1"/>
</dbReference>
<comment type="caution">
    <text evidence="8">The sequence shown here is derived from an EMBL/GenBank/DDBJ whole genome shotgun (WGS) entry which is preliminary data.</text>
</comment>
<evidence type="ECO:0000256" key="5">
    <source>
        <dbReference type="ARBA" id="ARBA00023163"/>
    </source>
</evidence>
<evidence type="ECO:0000313" key="8">
    <source>
        <dbReference type="EMBL" id="MDO6962643.1"/>
    </source>
</evidence>
<dbReference type="EMBL" id="JAUOZU010000001">
    <property type="protein sequence ID" value="MDO6962643.1"/>
    <property type="molecule type" value="Genomic_DNA"/>
</dbReference>
<reference evidence="8" key="2">
    <citation type="submission" date="2023-07" db="EMBL/GenBank/DDBJ databases">
        <authorList>
            <person name="Shen H."/>
        </authorList>
    </citation>
    <scope>NUCLEOTIDE SEQUENCE</scope>
    <source>
        <strain evidence="8">TNR-22</strain>
    </source>
</reference>
<evidence type="ECO:0000256" key="2">
    <source>
        <dbReference type="ARBA" id="ARBA00023012"/>
    </source>
</evidence>
<evidence type="ECO:0000259" key="7">
    <source>
        <dbReference type="PROSITE" id="PS50110"/>
    </source>
</evidence>
<dbReference type="SUPFAM" id="SSF52172">
    <property type="entry name" value="CheY-like"/>
    <property type="match status" value="1"/>
</dbReference>
<keyword evidence="9" id="KW-1185">Reference proteome</keyword>
<keyword evidence="1 6" id="KW-0597">Phosphoprotein</keyword>
<dbReference type="PANTHER" id="PTHR48111">
    <property type="entry name" value="REGULATOR OF RPOS"/>
    <property type="match status" value="1"/>
</dbReference>
<dbReference type="RefSeq" id="WP_304374526.1">
    <property type="nucleotide sequence ID" value="NZ_JAUOZU010000001.1"/>
</dbReference>
<dbReference type="InterPro" id="IPR011006">
    <property type="entry name" value="CheY-like_superfamily"/>
</dbReference>
<dbReference type="InterPro" id="IPR001789">
    <property type="entry name" value="Sig_transdc_resp-reg_receiver"/>
</dbReference>
<dbReference type="Proteomes" id="UP001174932">
    <property type="component" value="Unassembled WGS sequence"/>
</dbReference>
<evidence type="ECO:0000313" key="9">
    <source>
        <dbReference type="Proteomes" id="UP001174932"/>
    </source>
</evidence>
<feature type="modified residue" description="4-aspartylphosphate" evidence="6">
    <location>
        <position position="52"/>
    </location>
</feature>
<reference evidence="8" key="1">
    <citation type="journal article" date="2015" name="Int. J. Syst. Evol. Microbiol.">
        <title>Rhizobium alvei sp. nov., isolated from a freshwater river.</title>
        <authorList>
            <person name="Sheu S.Y."/>
            <person name="Huang H.W."/>
            <person name="Young C.C."/>
            <person name="Chen W.M."/>
        </authorList>
    </citation>
    <scope>NUCLEOTIDE SEQUENCE</scope>
    <source>
        <strain evidence="8">TNR-22</strain>
    </source>
</reference>
<evidence type="ECO:0000256" key="3">
    <source>
        <dbReference type="ARBA" id="ARBA00023015"/>
    </source>
</evidence>
<feature type="domain" description="Response regulatory" evidence="7">
    <location>
        <begin position="3"/>
        <end position="120"/>
    </location>
</feature>
<gene>
    <name evidence="8" type="ORF">Q4481_01665</name>
</gene>
<evidence type="ECO:0000256" key="4">
    <source>
        <dbReference type="ARBA" id="ARBA00023125"/>
    </source>
</evidence>
<keyword evidence="3" id="KW-0805">Transcription regulation</keyword>
<keyword evidence="4" id="KW-0238">DNA-binding</keyword>
<organism evidence="8 9">
    <name type="scientific">Rhizobium alvei</name>
    <dbReference type="NCBI Taxonomy" id="1132659"/>
    <lineage>
        <taxon>Bacteria</taxon>
        <taxon>Pseudomonadati</taxon>
        <taxon>Pseudomonadota</taxon>
        <taxon>Alphaproteobacteria</taxon>
        <taxon>Hyphomicrobiales</taxon>
        <taxon>Rhizobiaceae</taxon>
        <taxon>Rhizobium/Agrobacterium group</taxon>
        <taxon>Rhizobium</taxon>
    </lineage>
</organism>
<evidence type="ECO:0000256" key="1">
    <source>
        <dbReference type="ARBA" id="ARBA00022553"/>
    </source>
</evidence>
<dbReference type="InterPro" id="IPR039420">
    <property type="entry name" value="WalR-like"/>
</dbReference>
<protein>
    <submittedName>
        <fullName evidence="8">Response regulator</fullName>
    </submittedName>
</protein>
<sequence>MITILCVEDEIDVRELLVEELQDAGLRVLQATNGKEGLEQILRHRPDIVVSDITMPEMDGIELLAELQINYPQFSNMPFIFLTALADREKMLEGMRAGADNYMTKPIDFDVLMAKIQGLVLRIENRVAAGLEF</sequence>
<keyword evidence="2" id="KW-0902">Two-component regulatory system</keyword>
<evidence type="ECO:0000256" key="6">
    <source>
        <dbReference type="PROSITE-ProRule" id="PRU00169"/>
    </source>
</evidence>
<proteinExistence type="predicted"/>